<feature type="region of interest" description="Disordered" evidence="1">
    <location>
        <begin position="1"/>
        <end position="29"/>
    </location>
</feature>
<name>A0A564YQF9_HYMDI</name>
<evidence type="ECO:0000313" key="2">
    <source>
        <dbReference type="EMBL" id="VUZ48903.1"/>
    </source>
</evidence>
<feature type="compositionally biased region" description="Polar residues" evidence="1">
    <location>
        <begin position="236"/>
        <end position="255"/>
    </location>
</feature>
<sequence length="321" mass="36008">MSSLKPDADGFFEVAGRKRNRRDKNTSQGVRFNIQRPRVISSTFATSSNAITPINTNARSNAIEKDFDEILEKIPHLQTIMNTIDTTETQKIHEHRKDLNKALVAIENAKKDKYFFITCSITSLGLFLQDLSDLVEKSCKDKQQEENLEYIKKTKEQFKEFLSAHANAKIRIYTNPYRNIDTENSSKSSKDDAQSDSDSSKTIVAGDKKESRNQGENGAHGVGGMKNPSLKRPSKLTVSGNEEKQASSSTKSSGIDQDETTKQNQGTTKRSKRNRRKKNTATQQEEEIKASDATKSEDQRASSSTKSSQMDRDETPEQNQG</sequence>
<evidence type="ECO:0000313" key="3">
    <source>
        <dbReference type="Proteomes" id="UP000321570"/>
    </source>
</evidence>
<feature type="compositionally biased region" description="Basic residues" evidence="1">
    <location>
        <begin position="269"/>
        <end position="279"/>
    </location>
</feature>
<gene>
    <name evidence="2" type="ORF">WMSIL1_LOCUS8178</name>
</gene>
<dbReference type="EMBL" id="CABIJS010000321">
    <property type="protein sequence ID" value="VUZ48903.1"/>
    <property type="molecule type" value="Genomic_DNA"/>
</dbReference>
<organism evidence="2 3">
    <name type="scientific">Hymenolepis diminuta</name>
    <name type="common">Rat tapeworm</name>
    <dbReference type="NCBI Taxonomy" id="6216"/>
    <lineage>
        <taxon>Eukaryota</taxon>
        <taxon>Metazoa</taxon>
        <taxon>Spiralia</taxon>
        <taxon>Lophotrochozoa</taxon>
        <taxon>Platyhelminthes</taxon>
        <taxon>Cestoda</taxon>
        <taxon>Eucestoda</taxon>
        <taxon>Cyclophyllidea</taxon>
        <taxon>Hymenolepididae</taxon>
        <taxon>Hymenolepis</taxon>
    </lineage>
</organism>
<protein>
    <submittedName>
        <fullName evidence="2">Uncharacterized protein</fullName>
    </submittedName>
</protein>
<feature type="compositionally biased region" description="Basic and acidic residues" evidence="1">
    <location>
        <begin position="286"/>
        <end position="300"/>
    </location>
</feature>
<proteinExistence type="predicted"/>
<dbReference type="AlphaFoldDB" id="A0A564YQF9"/>
<accession>A0A564YQF9</accession>
<feature type="region of interest" description="Disordered" evidence="1">
    <location>
        <begin position="179"/>
        <end position="321"/>
    </location>
</feature>
<evidence type="ECO:0000256" key="1">
    <source>
        <dbReference type="SAM" id="MobiDB-lite"/>
    </source>
</evidence>
<dbReference type="Proteomes" id="UP000321570">
    <property type="component" value="Unassembled WGS sequence"/>
</dbReference>
<keyword evidence="3" id="KW-1185">Reference proteome</keyword>
<feature type="non-terminal residue" evidence="2">
    <location>
        <position position="321"/>
    </location>
</feature>
<reference evidence="2 3" key="1">
    <citation type="submission" date="2019-07" db="EMBL/GenBank/DDBJ databases">
        <authorList>
            <person name="Jastrzebski P J."/>
            <person name="Paukszto L."/>
            <person name="Jastrzebski P J."/>
        </authorList>
    </citation>
    <scope>NUCLEOTIDE SEQUENCE [LARGE SCALE GENOMIC DNA]</scope>
    <source>
        <strain evidence="2 3">WMS-il1</strain>
    </source>
</reference>